<evidence type="ECO:0000256" key="1">
    <source>
        <dbReference type="SAM" id="MobiDB-lite"/>
    </source>
</evidence>
<accession>M4ETX7</accession>
<sequence>MPLRTCGYSQEEDKLICLVYMQISQDPITGAYQTSDQFWSRVVETYENEKNANWSERSRRSIQARVQTIEKATKKLHACIRQCENRRPSGASNDDIFNQAKVMLMEDPKYKSGWKFDHVWNIIKNFEKFQDQDTHARQVRNPCGIGYTSSESENPTPDSAAQASPGLSSFSLNLDDSEDVTDGTSSQRPIGVKKSKLKRKCDDQTSIVINTLEEGNKRLLEQLEKTTAQREHHLEIQSRNYALKELKE</sequence>
<evidence type="ECO:0000259" key="2">
    <source>
        <dbReference type="Pfam" id="PF14303"/>
    </source>
</evidence>
<feature type="compositionally biased region" description="Polar residues" evidence="1">
    <location>
        <begin position="147"/>
        <end position="174"/>
    </location>
</feature>
<proteinExistence type="predicted"/>
<feature type="domain" description="No apical meristem-associated C-terminal" evidence="2">
    <location>
        <begin position="115"/>
        <end position="244"/>
    </location>
</feature>
<dbReference type="PANTHER" id="PTHR45125:SF3">
    <property type="entry name" value="NO-APICAL-MERISTEM-ASSOCIATED CARBOXY-TERMINAL DOMAIN PROTEIN"/>
    <property type="match status" value="1"/>
</dbReference>
<dbReference type="Pfam" id="PF14303">
    <property type="entry name" value="NAM-associated"/>
    <property type="match status" value="1"/>
</dbReference>
<dbReference type="Proteomes" id="UP000011750">
    <property type="component" value="Chromosome A05"/>
</dbReference>
<dbReference type="InParanoid" id="M4ETX7"/>
<protein>
    <recommendedName>
        <fullName evidence="2">No apical meristem-associated C-terminal domain-containing protein</fullName>
    </recommendedName>
</protein>
<evidence type="ECO:0000313" key="4">
    <source>
        <dbReference type="Proteomes" id="UP000011750"/>
    </source>
</evidence>
<dbReference type="OMA" id="SHIEAEY"/>
<keyword evidence="4" id="KW-1185">Reference proteome</keyword>
<dbReference type="eggNOG" id="ENOG502S1XG">
    <property type="taxonomic scope" value="Eukaryota"/>
</dbReference>
<dbReference type="AlphaFoldDB" id="M4ETX7"/>
<feature type="region of interest" description="Disordered" evidence="1">
    <location>
        <begin position="140"/>
        <end position="192"/>
    </location>
</feature>
<dbReference type="HOGENOM" id="CLU_091564_1_0_1"/>
<reference evidence="3 4" key="2">
    <citation type="journal article" date="2018" name="Hortic Res">
        <title>Improved Brassica rapa reference genome by single-molecule sequencing and chromosome conformation capture technologies.</title>
        <authorList>
            <person name="Zhang L."/>
            <person name="Cai X."/>
            <person name="Wu J."/>
            <person name="Liu M."/>
            <person name="Grob S."/>
            <person name="Cheng F."/>
            <person name="Liang J."/>
            <person name="Cai C."/>
            <person name="Liu Z."/>
            <person name="Liu B."/>
            <person name="Wang F."/>
            <person name="Li S."/>
            <person name="Liu F."/>
            <person name="Li X."/>
            <person name="Cheng L."/>
            <person name="Yang W."/>
            <person name="Li M.H."/>
            <person name="Grossniklaus U."/>
            <person name="Zheng H."/>
            <person name="Wang X."/>
        </authorList>
    </citation>
    <scope>NUCLEOTIDE SEQUENCE [LARGE SCALE GENOMIC DNA]</scope>
    <source>
        <strain evidence="3 4">cv. Chiifu-401-42</strain>
    </source>
</reference>
<dbReference type="PANTHER" id="PTHR45125">
    <property type="entry name" value="F21J9.4-RELATED"/>
    <property type="match status" value="1"/>
</dbReference>
<name>M4ETX7_BRACM</name>
<dbReference type="EnsemblPlants" id="Bra032259.1">
    <property type="protein sequence ID" value="Bra032259.1-P"/>
    <property type="gene ID" value="Bra032259"/>
</dbReference>
<reference evidence="3 4" key="1">
    <citation type="journal article" date="2011" name="Nat. Genet.">
        <title>The genome of the mesopolyploid crop species Brassica rapa.</title>
        <authorList>
            <consortium name="Brassica rapa Genome Sequencing Project Consortium"/>
            <person name="Wang X."/>
            <person name="Wang H."/>
            <person name="Wang J."/>
            <person name="Sun R."/>
            <person name="Wu J."/>
            <person name="Liu S."/>
            <person name="Bai Y."/>
            <person name="Mun J.H."/>
            <person name="Bancroft I."/>
            <person name="Cheng F."/>
            <person name="Huang S."/>
            <person name="Li X."/>
            <person name="Hua W."/>
            <person name="Wang J."/>
            <person name="Wang X."/>
            <person name="Freeling M."/>
            <person name="Pires J.C."/>
            <person name="Paterson A.H."/>
            <person name="Chalhoub B."/>
            <person name="Wang B."/>
            <person name="Hayward A."/>
            <person name="Sharpe A.G."/>
            <person name="Park B.S."/>
            <person name="Weisshaar B."/>
            <person name="Liu B."/>
            <person name="Li B."/>
            <person name="Liu B."/>
            <person name="Tong C."/>
            <person name="Song C."/>
            <person name="Duran C."/>
            <person name="Peng C."/>
            <person name="Geng C."/>
            <person name="Koh C."/>
            <person name="Lin C."/>
            <person name="Edwards D."/>
            <person name="Mu D."/>
            <person name="Shen D."/>
            <person name="Soumpourou E."/>
            <person name="Li F."/>
            <person name="Fraser F."/>
            <person name="Conant G."/>
            <person name="Lassalle G."/>
            <person name="King G.J."/>
            <person name="Bonnema G."/>
            <person name="Tang H."/>
            <person name="Wang H."/>
            <person name="Belcram H."/>
            <person name="Zhou H."/>
            <person name="Hirakawa H."/>
            <person name="Abe H."/>
            <person name="Guo H."/>
            <person name="Wang H."/>
            <person name="Jin H."/>
            <person name="Parkin I.A."/>
            <person name="Batley J."/>
            <person name="Kim J.S."/>
            <person name="Just J."/>
            <person name="Li J."/>
            <person name="Xu J."/>
            <person name="Deng J."/>
            <person name="Kim J.A."/>
            <person name="Li J."/>
            <person name="Yu J."/>
            <person name="Meng J."/>
            <person name="Wang J."/>
            <person name="Min J."/>
            <person name="Poulain J."/>
            <person name="Wang J."/>
            <person name="Hatakeyama K."/>
            <person name="Wu K."/>
            <person name="Wang L."/>
            <person name="Fang L."/>
            <person name="Trick M."/>
            <person name="Links M.G."/>
            <person name="Zhao M."/>
            <person name="Jin M."/>
            <person name="Ramchiary N."/>
            <person name="Drou N."/>
            <person name="Berkman P.J."/>
            <person name="Cai Q."/>
            <person name="Huang Q."/>
            <person name="Li R."/>
            <person name="Tabata S."/>
            <person name="Cheng S."/>
            <person name="Zhang S."/>
            <person name="Zhang S."/>
            <person name="Huang S."/>
            <person name="Sato S."/>
            <person name="Sun S."/>
            <person name="Kwon S.J."/>
            <person name="Choi S.R."/>
            <person name="Lee T.H."/>
            <person name="Fan W."/>
            <person name="Zhao X."/>
            <person name="Tan X."/>
            <person name="Xu X."/>
            <person name="Wang Y."/>
            <person name="Qiu Y."/>
            <person name="Yin Y."/>
            <person name="Li Y."/>
            <person name="Du Y."/>
            <person name="Liao Y."/>
            <person name="Lim Y."/>
            <person name="Narusaka Y."/>
            <person name="Wang Y."/>
            <person name="Wang Z."/>
            <person name="Li Z."/>
            <person name="Wang Z."/>
            <person name="Xiong Z."/>
            <person name="Zhang Z."/>
        </authorList>
    </citation>
    <scope>NUCLEOTIDE SEQUENCE [LARGE SCALE GENOMIC DNA]</scope>
    <source>
        <strain evidence="3 4">cv. Chiifu-401-42</strain>
    </source>
</reference>
<organism evidence="3 4">
    <name type="scientific">Brassica campestris</name>
    <name type="common">Field mustard</name>
    <dbReference type="NCBI Taxonomy" id="3711"/>
    <lineage>
        <taxon>Eukaryota</taxon>
        <taxon>Viridiplantae</taxon>
        <taxon>Streptophyta</taxon>
        <taxon>Embryophyta</taxon>
        <taxon>Tracheophyta</taxon>
        <taxon>Spermatophyta</taxon>
        <taxon>Magnoliopsida</taxon>
        <taxon>eudicotyledons</taxon>
        <taxon>Gunneridae</taxon>
        <taxon>Pentapetalae</taxon>
        <taxon>rosids</taxon>
        <taxon>malvids</taxon>
        <taxon>Brassicales</taxon>
        <taxon>Brassicaceae</taxon>
        <taxon>Brassiceae</taxon>
        <taxon>Brassica</taxon>
    </lineage>
</organism>
<reference evidence="3" key="3">
    <citation type="submission" date="2023-03" db="UniProtKB">
        <authorList>
            <consortium name="EnsemblPlants"/>
        </authorList>
    </citation>
    <scope>IDENTIFICATION</scope>
    <source>
        <strain evidence="3">cv. Chiifu-401-42</strain>
    </source>
</reference>
<dbReference type="STRING" id="51351.M4ETX7"/>
<dbReference type="Gramene" id="Bra032259.1">
    <property type="protein sequence ID" value="Bra032259.1-P"/>
    <property type="gene ID" value="Bra032259"/>
</dbReference>
<evidence type="ECO:0000313" key="3">
    <source>
        <dbReference type="EnsemblPlants" id="Bra032259.1-P"/>
    </source>
</evidence>
<dbReference type="InterPro" id="IPR029466">
    <property type="entry name" value="NAM-associated_C"/>
</dbReference>